<name>A0A382BB77_9ZZZZ</name>
<dbReference type="EMBL" id="UINC01029041">
    <property type="protein sequence ID" value="SVB11100.1"/>
    <property type="molecule type" value="Genomic_DNA"/>
</dbReference>
<proteinExistence type="predicted"/>
<protein>
    <recommendedName>
        <fullName evidence="2">Response regulatory domain-containing protein</fullName>
    </recommendedName>
</protein>
<evidence type="ECO:0008006" key="2">
    <source>
        <dbReference type="Google" id="ProtNLM"/>
    </source>
</evidence>
<evidence type="ECO:0000313" key="1">
    <source>
        <dbReference type="EMBL" id="SVB11100.1"/>
    </source>
</evidence>
<dbReference type="AlphaFoldDB" id="A0A382BB77"/>
<gene>
    <name evidence="1" type="ORF">METZ01_LOCUS163954</name>
</gene>
<organism evidence="1">
    <name type="scientific">marine metagenome</name>
    <dbReference type="NCBI Taxonomy" id="408172"/>
    <lineage>
        <taxon>unclassified sequences</taxon>
        <taxon>metagenomes</taxon>
        <taxon>ecological metagenomes</taxon>
    </lineage>
</organism>
<feature type="non-terminal residue" evidence="1">
    <location>
        <position position="47"/>
    </location>
</feature>
<sequence length="47" mass="5713">MKIIVVDDEPDVQFLFKQRFRREIRKEEIEFNFFLSAGEVINYLSTT</sequence>
<reference evidence="1" key="1">
    <citation type="submission" date="2018-05" db="EMBL/GenBank/DDBJ databases">
        <authorList>
            <person name="Lanie J.A."/>
            <person name="Ng W.-L."/>
            <person name="Kazmierczak K.M."/>
            <person name="Andrzejewski T.M."/>
            <person name="Davidsen T.M."/>
            <person name="Wayne K.J."/>
            <person name="Tettelin H."/>
            <person name="Glass J.I."/>
            <person name="Rusch D."/>
            <person name="Podicherti R."/>
            <person name="Tsui H.-C.T."/>
            <person name="Winkler M.E."/>
        </authorList>
    </citation>
    <scope>NUCLEOTIDE SEQUENCE</scope>
</reference>
<accession>A0A382BB77</accession>